<proteinExistence type="predicted"/>
<protein>
    <submittedName>
        <fullName evidence="4">Glyoxylate/hydroxypyruvate reductase A</fullName>
    </submittedName>
</protein>
<dbReference type="Proteomes" id="UP000318833">
    <property type="component" value="Unassembled WGS sequence"/>
</dbReference>
<keyword evidence="1" id="KW-0560">Oxidoreductase</keyword>
<dbReference type="PANTHER" id="PTHR43333">
    <property type="entry name" value="2-HACID_DH_C DOMAIN-CONTAINING PROTEIN"/>
    <property type="match status" value="1"/>
</dbReference>
<dbReference type="InterPro" id="IPR036291">
    <property type="entry name" value="NAD(P)-bd_dom_sf"/>
</dbReference>
<keyword evidence="5" id="KW-1185">Reference proteome</keyword>
<dbReference type="GO" id="GO:0051287">
    <property type="term" value="F:NAD binding"/>
    <property type="evidence" value="ECO:0007669"/>
    <property type="project" value="InterPro"/>
</dbReference>
<gene>
    <name evidence="4" type="ORF">FOF46_19005</name>
</gene>
<comment type="caution">
    <text evidence="4">The sequence shown here is derived from an EMBL/GenBank/DDBJ whole genome shotgun (WGS) entry which is preliminary data.</text>
</comment>
<sequence length="309" mass="35085">MSIVIVFNNKDPKPWAEKLKSKLSDIPIQIYPEIHDPLIVKFALCWKPHQNILLQFPNLKVVQSVGASVEHIIKTQELRKTITLSRIVDNNLSHDMWEYLLTAILSISKNNFIYAHQQSIKLWKQHPYTNIQNTNISILGLGKIGSFVAEKLGLLGYKVKGWSSSVKNINNVISYSGIQQLDKCLHNTDILINILPLTDTTQNILNITNLKKINAGGYLINVGRGEHLVENDLLDLLEEKYLSGAILDVFRSEPLPDNHPFWNHPKIQITPHVASLTNIESASLQIVENYNRFTSGKELMHQVSLKKGY</sequence>
<evidence type="ECO:0000256" key="2">
    <source>
        <dbReference type="ARBA" id="ARBA00023027"/>
    </source>
</evidence>
<name>A0A554VGQ1_9FLAO</name>
<dbReference type="SUPFAM" id="SSF51735">
    <property type="entry name" value="NAD(P)-binding Rossmann-fold domains"/>
    <property type="match status" value="1"/>
</dbReference>
<dbReference type="AlphaFoldDB" id="A0A554VGQ1"/>
<dbReference type="EMBL" id="VLNR01000044">
    <property type="protein sequence ID" value="TSE06558.1"/>
    <property type="molecule type" value="Genomic_DNA"/>
</dbReference>
<dbReference type="CDD" id="cd12164">
    <property type="entry name" value="GDH_like_2"/>
    <property type="match status" value="1"/>
</dbReference>
<evidence type="ECO:0000256" key="1">
    <source>
        <dbReference type="ARBA" id="ARBA00023002"/>
    </source>
</evidence>
<dbReference type="GO" id="GO:0016491">
    <property type="term" value="F:oxidoreductase activity"/>
    <property type="evidence" value="ECO:0007669"/>
    <property type="project" value="UniProtKB-KW"/>
</dbReference>
<keyword evidence="4" id="KW-0670">Pyruvate</keyword>
<feature type="domain" description="D-isomer specific 2-hydroxyacid dehydrogenase NAD-binding" evidence="3">
    <location>
        <begin position="102"/>
        <end position="274"/>
    </location>
</feature>
<evidence type="ECO:0000313" key="4">
    <source>
        <dbReference type="EMBL" id="TSE06558.1"/>
    </source>
</evidence>
<evidence type="ECO:0000259" key="3">
    <source>
        <dbReference type="Pfam" id="PF02826"/>
    </source>
</evidence>
<dbReference type="Gene3D" id="3.40.50.720">
    <property type="entry name" value="NAD(P)-binding Rossmann-like Domain"/>
    <property type="match status" value="2"/>
</dbReference>
<reference evidence="4 5" key="1">
    <citation type="submission" date="2019-07" db="EMBL/GenBank/DDBJ databases">
        <title>The draft genome sequence of Aquimarina algiphila M91.</title>
        <authorList>
            <person name="Meng X."/>
        </authorList>
    </citation>
    <scope>NUCLEOTIDE SEQUENCE [LARGE SCALE GENOMIC DNA]</scope>
    <source>
        <strain evidence="4 5">M91</strain>
    </source>
</reference>
<evidence type="ECO:0000313" key="5">
    <source>
        <dbReference type="Proteomes" id="UP000318833"/>
    </source>
</evidence>
<organism evidence="4 5">
    <name type="scientific">Aquimarina algiphila</name>
    <dbReference type="NCBI Taxonomy" id="2047982"/>
    <lineage>
        <taxon>Bacteria</taxon>
        <taxon>Pseudomonadati</taxon>
        <taxon>Bacteroidota</taxon>
        <taxon>Flavobacteriia</taxon>
        <taxon>Flavobacteriales</taxon>
        <taxon>Flavobacteriaceae</taxon>
        <taxon>Aquimarina</taxon>
    </lineage>
</organism>
<dbReference type="InterPro" id="IPR006140">
    <property type="entry name" value="D-isomer_DH_NAD-bd"/>
</dbReference>
<dbReference type="OrthoDB" id="9805416at2"/>
<dbReference type="Pfam" id="PF02826">
    <property type="entry name" value="2-Hacid_dh_C"/>
    <property type="match status" value="1"/>
</dbReference>
<dbReference type="PANTHER" id="PTHR43333:SF1">
    <property type="entry name" value="D-ISOMER SPECIFIC 2-HYDROXYACID DEHYDROGENASE NAD-BINDING DOMAIN-CONTAINING PROTEIN"/>
    <property type="match status" value="1"/>
</dbReference>
<accession>A0A554VGQ1</accession>
<keyword evidence="2" id="KW-0520">NAD</keyword>
<dbReference type="RefSeq" id="WP_143917550.1">
    <property type="nucleotide sequence ID" value="NZ_CANMIK010000049.1"/>
</dbReference>